<reference evidence="1" key="1">
    <citation type="submission" date="2023-05" db="EMBL/GenBank/DDBJ databases">
        <title>Nepenthes gracilis genome sequencing.</title>
        <authorList>
            <person name="Fukushima K."/>
        </authorList>
    </citation>
    <scope>NUCLEOTIDE SEQUENCE</scope>
    <source>
        <strain evidence="1">SING2019-196</strain>
    </source>
</reference>
<gene>
    <name evidence="1" type="ORF">Nepgr_027197</name>
</gene>
<dbReference type="EMBL" id="BSYO01000029">
    <property type="protein sequence ID" value="GMH25354.1"/>
    <property type="molecule type" value="Genomic_DNA"/>
</dbReference>
<name>A0AAD3TAD8_NEPGR</name>
<protein>
    <submittedName>
        <fullName evidence="1">Uncharacterized protein</fullName>
    </submittedName>
</protein>
<sequence>MEVPVGKLDSTSDRGMETVVQQNWGSAIKHNDGLLLSSVSRLELQDGLEKGSIDCGLDGSGVDNSASDEPTERSVLDVFDSINSFAILQDPAEFDVRGLDVVPLLSYHAILVLMQDYFEDLVLVEMDSGLEQSGHESSSLRVWMISHP</sequence>
<organism evidence="1 2">
    <name type="scientific">Nepenthes gracilis</name>
    <name type="common">Slender pitcher plant</name>
    <dbReference type="NCBI Taxonomy" id="150966"/>
    <lineage>
        <taxon>Eukaryota</taxon>
        <taxon>Viridiplantae</taxon>
        <taxon>Streptophyta</taxon>
        <taxon>Embryophyta</taxon>
        <taxon>Tracheophyta</taxon>
        <taxon>Spermatophyta</taxon>
        <taxon>Magnoliopsida</taxon>
        <taxon>eudicotyledons</taxon>
        <taxon>Gunneridae</taxon>
        <taxon>Pentapetalae</taxon>
        <taxon>Caryophyllales</taxon>
        <taxon>Nepenthaceae</taxon>
        <taxon>Nepenthes</taxon>
    </lineage>
</organism>
<dbReference type="AlphaFoldDB" id="A0AAD3TAD8"/>
<accession>A0AAD3TAD8</accession>
<evidence type="ECO:0000313" key="1">
    <source>
        <dbReference type="EMBL" id="GMH25354.1"/>
    </source>
</evidence>
<keyword evidence="2" id="KW-1185">Reference proteome</keyword>
<dbReference type="Proteomes" id="UP001279734">
    <property type="component" value="Unassembled WGS sequence"/>
</dbReference>
<proteinExistence type="predicted"/>
<evidence type="ECO:0000313" key="2">
    <source>
        <dbReference type="Proteomes" id="UP001279734"/>
    </source>
</evidence>
<comment type="caution">
    <text evidence="1">The sequence shown here is derived from an EMBL/GenBank/DDBJ whole genome shotgun (WGS) entry which is preliminary data.</text>
</comment>